<organism evidence="4 5">
    <name type="scientific">Spirodela intermedia</name>
    <name type="common">Intermediate duckweed</name>
    <dbReference type="NCBI Taxonomy" id="51605"/>
    <lineage>
        <taxon>Eukaryota</taxon>
        <taxon>Viridiplantae</taxon>
        <taxon>Streptophyta</taxon>
        <taxon>Embryophyta</taxon>
        <taxon>Tracheophyta</taxon>
        <taxon>Spermatophyta</taxon>
        <taxon>Magnoliopsida</taxon>
        <taxon>Liliopsida</taxon>
        <taxon>Araceae</taxon>
        <taxon>Lemnoideae</taxon>
        <taxon>Spirodela</taxon>
    </lineage>
</organism>
<dbReference type="GO" id="GO:0009507">
    <property type="term" value="C:chloroplast"/>
    <property type="evidence" value="ECO:0007669"/>
    <property type="project" value="UniProtKB-ARBA"/>
</dbReference>
<dbReference type="Gene3D" id="6.20.250.60">
    <property type="match status" value="1"/>
</dbReference>
<dbReference type="InterPro" id="IPR032640">
    <property type="entry name" value="AMPK1_CBM"/>
</dbReference>
<dbReference type="Pfam" id="PF04739">
    <property type="entry name" value="AMPKBI"/>
    <property type="match status" value="1"/>
</dbReference>
<dbReference type="OrthoDB" id="531008at2759"/>
<evidence type="ECO:0000256" key="1">
    <source>
        <dbReference type="ARBA" id="ARBA00010926"/>
    </source>
</evidence>
<evidence type="ECO:0000259" key="3">
    <source>
        <dbReference type="SMART" id="SM01010"/>
    </source>
</evidence>
<dbReference type="SUPFAM" id="SSF81296">
    <property type="entry name" value="E set domains"/>
    <property type="match status" value="1"/>
</dbReference>
<keyword evidence="5" id="KW-1185">Reference proteome</keyword>
<dbReference type="Proteomes" id="UP000663760">
    <property type="component" value="Chromosome 1"/>
</dbReference>
<dbReference type="Pfam" id="PF16561">
    <property type="entry name" value="AMPK1_CBM"/>
    <property type="match status" value="1"/>
</dbReference>
<feature type="region of interest" description="Disordered" evidence="2">
    <location>
        <begin position="1"/>
        <end position="43"/>
    </location>
</feature>
<dbReference type="InterPro" id="IPR014756">
    <property type="entry name" value="Ig_E-set"/>
</dbReference>
<reference evidence="4" key="1">
    <citation type="submission" date="2020-02" db="EMBL/GenBank/DDBJ databases">
        <authorList>
            <person name="Scholz U."/>
            <person name="Mascher M."/>
            <person name="Fiebig A."/>
        </authorList>
    </citation>
    <scope>NUCLEOTIDE SEQUENCE</scope>
</reference>
<accession>A0A7I8JW07</accession>
<sequence length="269" mass="29580">MGNVSSVRGGGDGGLSGEEEAVEFQEPMGQSPPPSPGGSVLSPLLFAPQVPMVPLPRYGEIQPPNQEPMHWSTEQEDMLSGQAIPTIISWSSGGYEVAVEGSWDDWQTREPLQRSDKDFTIMKVLPSGVYHYKFIVDGERRCSPEVPWVRDEMGNECNVLDLLEAVPEHIENVATFEPPLSPESSYNSWPLGSEDFSKDPPAVPPHLLMTLLNSPSFVDSSSSSRPQRVVLNHLYIQKGKGDQPLVALGVTHRFLSKYVTVVLYKPLGP</sequence>
<dbReference type="InterPro" id="IPR013783">
    <property type="entry name" value="Ig-like_fold"/>
</dbReference>
<dbReference type="Gene3D" id="2.60.40.10">
    <property type="entry name" value="Immunoglobulins"/>
    <property type="match status" value="1"/>
</dbReference>
<dbReference type="AlphaFoldDB" id="A0A7I8JW07"/>
<dbReference type="CDD" id="cd02859">
    <property type="entry name" value="E_set_AMPKbeta_like_N"/>
    <property type="match status" value="1"/>
</dbReference>
<dbReference type="SUPFAM" id="SSF160219">
    <property type="entry name" value="AMPKBI-like"/>
    <property type="match status" value="1"/>
</dbReference>
<proteinExistence type="inferred from homology"/>
<dbReference type="InterPro" id="IPR037256">
    <property type="entry name" value="ASC_dom_sf"/>
</dbReference>
<dbReference type="InterPro" id="IPR006828">
    <property type="entry name" value="ASC_dom"/>
</dbReference>
<comment type="similarity">
    <text evidence="1">Belongs to the 5'-AMP-activated protein kinase beta subunit family.</text>
</comment>
<feature type="domain" description="Association with the SNF1 complex (ASC)" evidence="3">
    <location>
        <begin position="179"/>
        <end position="267"/>
    </location>
</feature>
<evidence type="ECO:0000256" key="2">
    <source>
        <dbReference type="SAM" id="MobiDB-lite"/>
    </source>
</evidence>
<dbReference type="PANTHER" id="PTHR46316:SF2">
    <property type="entry name" value="SNF1-RELATED PROTEIN KINASE REGULATORY SUBUNIT BETA-2"/>
    <property type="match status" value="1"/>
</dbReference>
<name>A0A7I8JW07_SPIIN</name>
<dbReference type="EMBL" id="LR746264">
    <property type="protein sequence ID" value="CAA7387900.1"/>
    <property type="molecule type" value="Genomic_DNA"/>
</dbReference>
<gene>
    <name evidence="4" type="ORF">SI8410_01000229</name>
</gene>
<dbReference type="PANTHER" id="PTHR46316">
    <property type="entry name" value="SNF1-RELATED PROTEIN KINASE REGULATORY SUBUNIT BETA-1"/>
    <property type="match status" value="1"/>
</dbReference>
<evidence type="ECO:0000313" key="4">
    <source>
        <dbReference type="EMBL" id="CAA7387900.1"/>
    </source>
</evidence>
<dbReference type="InterPro" id="IPR043554">
    <property type="entry name" value="KINB"/>
</dbReference>
<protein>
    <recommendedName>
        <fullName evidence="3">Association with the SNF1 complex (ASC) domain-containing protein</fullName>
    </recommendedName>
</protein>
<dbReference type="SMART" id="SM01010">
    <property type="entry name" value="AMPKBI"/>
    <property type="match status" value="1"/>
</dbReference>
<evidence type="ECO:0000313" key="5">
    <source>
        <dbReference type="Proteomes" id="UP000663760"/>
    </source>
</evidence>